<accession>A0A178MYC5</accession>
<keyword evidence="3" id="KW-1185">Reference proteome</keyword>
<dbReference type="PANTHER" id="PTHR30441">
    <property type="entry name" value="DUF748 DOMAIN-CONTAINING PROTEIN"/>
    <property type="match status" value="1"/>
</dbReference>
<reference evidence="2 3" key="1">
    <citation type="submission" date="2016-04" db="EMBL/GenBank/DDBJ databases">
        <title>Draft genome sequence of freshwater magnetotactic bacteria Magnetospirillum marisnigri SP-1 and Magnetospirillum moscoviense BB-1.</title>
        <authorList>
            <person name="Koziaeva V."/>
            <person name="Dziuba M.V."/>
            <person name="Ivanov T.M."/>
            <person name="Kuznetsov B."/>
            <person name="Grouzdev D.S."/>
        </authorList>
    </citation>
    <scope>NUCLEOTIDE SEQUENCE [LARGE SCALE GENOMIC DNA]</scope>
    <source>
        <strain evidence="2 3">SP-1</strain>
    </source>
</reference>
<evidence type="ECO:0000313" key="2">
    <source>
        <dbReference type="EMBL" id="OAN54589.1"/>
    </source>
</evidence>
<evidence type="ECO:0008006" key="4">
    <source>
        <dbReference type="Google" id="ProtNLM"/>
    </source>
</evidence>
<dbReference type="PANTHER" id="PTHR30441:SF8">
    <property type="entry name" value="DUF748 DOMAIN-CONTAINING PROTEIN"/>
    <property type="match status" value="1"/>
</dbReference>
<evidence type="ECO:0000313" key="3">
    <source>
        <dbReference type="Proteomes" id="UP000078428"/>
    </source>
</evidence>
<keyword evidence="1" id="KW-0472">Membrane</keyword>
<proteinExistence type="predicted"/>
<dbReference type="EMBL" id="LWQT01000028">
    <property type="protein sequence ID" value="OAN54589.1"/>
    <property type="molecule type" value="Genomic_DNA"/>
</dbReference>
<dbReference type="AlphaFoldDB" id="A0A178MYC5"/>
<gene>
    <name evidence="2" type="ORF">A6A04_11720</name>
</gene>
<dbReference type="GO" id="GO:0090313">
    <property type="term" value="P:regulation of protein targeting to membrane"/>
    <property type="evidence" value="ECO:0007669"/>
    <property type="project" value="TreeGrafter"/>
</dbReference>
<organism evidence="2 3">
    <name type="scientific">Paramagnetospirillum marisnigri</name>
    <dbReference type="NCBI Taxonomy" id="1285242"/>
    <lineage>
        <taxon>Bacteria</taxon>
        <taxon>Pseudomonadati</taxon>
        <taxon>Pseudomonadota</taxon>
        <taxon>Alphaproteobacteria</taxon>
        <taxon>Rhodospirillales</taxon>
        <taxon>Magnetospirillaceae</taxon>
        <taxon>Paramagnetospirillum</taxon>
    </lineage>
</organism>
<feature type="transmembrane region" description="Helical" evidence="1">
    <location>
        <begin position="15"/>
        <end position="34"/>
    </location>
</feature>
<keyword evidence="1" id="KW-0812">Transmembrane</keyword>
<keyword evidence="1" id="KW-1133">Transmembrane helix</keyword>
<dbReference type="InterPro" id="IPR008023">
    <property type="entry name" value="DUF748"/>
</dbReference>
<dbReference type="Proteomes" id="UP000078428">
    <property type="component" value="Unassembled WGS sequence"/>
</dbReference>
<comment type="caution">
    <text evidence="2">The sequence shown here is derived from an EMBL/GenBank/DDBJ whole genome shotgun (WGS) entry which is preliminary data.</text>
</comment>
<dbReference type="Pfam" id="PF05359">
    <property type="entry name" value="DUF748"/>
    <property type="match status" value="1"/>
</dbReference>
<dbReference type="InterPro" id="IPR052894">
    <property type="entry name" value="AsmA-related"/>
</dbReference>
<evidence type="ECO:0000256" key="1">
    <source>
        <dbReference type="SAM" id="Phobius"/>
    </source>
</evidence>
<protein>
    <recommendedName>
        <fullName evidence="4">DUF748 domain-containing protein</fullName>
    </recommendedName>
</protein>
<sequence>MGRTLWGWQIRRRHVLAALMAAVAMVATLMVTVVPDAGLRWGLVKALRDLGMVEVGVEDADLSLFQGNVVIRRMLARPALGDVLGIKDFDLRFQWAPLLDKRVVIERLALSGVEIHVTRAADGKGFIVDGLPLALAGSAPESSNSVAWAFDVASLELTDSRLRLTDGPTTLDVAVARLVVEHLNSRRPAQAVVVALSGSLNGAEIDARGSLRPFADEPDFALDARMKGLDLAGLDSVAAKAGAAGLAGRLSLVASLKGAMAAGGLRIGGDGRVELEQFTLAAPVKAGAGSLALDVRRGVWDGETLSLAGEVSASALAIRHDQAQGKLAGLKLEVDKADWRGGRLGLSARLEAQGLAGSNGSDSGSAASLVVDAPELSWDGKLDWRGAARLAGAKVLAAGLDVTPDAAAWTGRLELAPGAGEPSGRAEGRLELGPLAFKGFDFAYAHRHLNLDGQVDFGAKGKLPLAGRLKLKGEGISLKEPAKGMDWLAMDKVDLADLAISRDGAVAAERLITSGMAAVRREGKGRGKGDHSWRLEARALRLDHPSLAADGGLAVSDIRLDGMTARIARAADGNWVGLPSGGGGDGGAAKSASESRMPALSLGRLQVGGGSRVLFRDNSLGEGVRLDVNGLDVTLSDLDSAKPDRDSPFVIKAEVGGASVGLTGVVHPFADVPGGRLDGTIKALELPPLSPYLAEGLGVHLRTGQFSGSFSGGARGGKLDGKLEVDLANLAIAPPDPNAPMVRKLDMPLETVLNLLRDSEGRIRLSLPVRGDLANPDLDVSDAVSQAVAGAMKATVLTTLKLAFPLAALIELAMDANDGPALSLSPLDFAPGTSVLNDDHRRRLEDVAHLLRERPGLTITLCGKADGADWPALVARRRAEDRPLLTRLERLVGIERKEAEAGTPDHDSLINLANSRVTLAKQFLVDGAGVEAGRVFACRAEIEADGGKGPRVDLLL</sequence>
<dbReference type="STRING" id="1285242.A6A04_11720"/>
<dbReference type="GO" id="GO:0005886">
    <property type="term" value="C:plasma membrane"/>
    <property type="evidence" value="ECO:0007669"/>
    <property type="project" value="TreeGrafter"/>
</dbReference>
<name>A0A178MYC5_9PROT</name>